<comment type="catalytic activity">
    <reaction evidence="17">
        <text>beta-D-galactosyl-(1&lt;-&gt;1)-sphing-4-enine + H2O = sphing-4-enine + D-galactose</text>
        <dbReference type="Rhea" id="RHEA:43908"/>
        <dbReference type="ChEBI" id="CHEBI:4139"/>
        <dbReference type="ChEBI" id="CHEBI:15377"/>
        <dbReference type="ChEBI" id="CHEBI:57756"/>
        <dbReference type="ChEBI" id="CHEBI:57934"/>
    </reaction>
    <physiologicalReaction direction="left-to-right" evidence="17">
        <dbReference type="Rhea" id="RHEA:43909"/>
    </physiologicalReaction>
</comment>
<protein>
    <recommendedName>
        <fullName evidence="4">Galactocerebrosidase</fullName>
        <ecNumber evidence="3">3.2.1.46</ecNumber>
    </recommendedName>
    <alternativeName>
        <fullName evidence="15">Galactosylceramidase</fullName>
    </alternativeName>
</protein>
<dbReference type="InterPro" id="IPR035394">
    <property type="entry name" value="Glyco_hydro_59_dom"/>
</dbReference>
<keyword evidence="8" id="KW-0746">Sphingolipid metabolism</keyword>
<keyword evidence="23" id="KW-1185">Reference proteome</keyword>
<dbReference type="GO" id="GO:0005764">
    <property type="term" value="C:lysosome"/>
    <property type="evidence" value="ECO:0007669"/>
    <property type="project" value="TreeGrafter"/>
</dbReference>
<evidence type="ECO:0000256" key="9">
    <source>
        <dbReference type="ARBA" id="ARBA00022963"/>
    </source>
</evidence>
<evidence type="ECO:0000256" key="5">
    <source>
        <dbReference type="ARBA" id="ARBA00022729"/>
    </source>
</evidence>
<dbReference type="Proteomes" id="UP001311232">
    <property type="component" value="Unassembled WGS sequence"/>
</dbReference>
<evidence type="ECO:0000256" key="16">
    <source>
        <dbReference type="ARBA" id="ARBA00033698"/>
    </source>
</evidence>
<comment type="catalytic activity">
    <reaction evidence="16">
        <text>a beta-D-galactosyl-(1&lt;-&gt;1')-N-acylsphing-4-enine + H2O = an N-acylsphing-4-enine + D-galactose</text>
        <dbReference type="Rhea" id="RHEA:14297"/>
        <dbReference type="ChEBI" id="CHEBI:4139"/>
        <dbReference type="ChEBI" id="CHEBI:15377"/>
        <dbReference type="ChEBI" id="CHEBI:18390"/>
        <dbReference type="ChEBI" id="CHEBI:52639"/>
        <dbReference type="EC" id="3.2.1.46"/>
    </reaction>
    <physiologicalReaction direction="left-to-right" evidence="16">
        <dbReference type="Rhea" id="RHEA:14298"/>
    </physiologicalReaction>
</comment>
<keyword evidence="12" id="KW-0325">Glycoprotein</keyword>
<dbReference type="EMBL" id="JAHHUM010002636">
    <property type="protein sequence ID" value="KAK5601988.1"/>
    <property type="molecule type" value="Genomic_DNA"/>
</dbReference>
<evidence type="ECO:0000256" key="14">
    <source>
        <dbReference type="ARBA" id="ARBA00023982"/>
    </source>
</evidence>
<dbReference type="InterPro" id="IPR049161">
    <property type="entry name" value="GH59_cat"/>
</dbReference>
<dbReference type="GO" id="GO:0016020">
    <property type="term" value="C:membrane"/>
    <property type="evidence" value="ECO:0007669"/>
    <property type="project" value="GOC"/>
</dbReference>
<dbReference type="SUPFAM" id="SSF51445">
    <property type="entry name" value="(Trans)glycosidases"/>
    <property type="match status" value="1"/>
</dbReference>
<keyword evidence="7" id="KW-0378">Hydrolase</keyword>
<evidence type="ECO:0000256" key="7">
    <source>
        <dbReference type="ARBA" id="ARBA00022801"/>
    </source>
</evidence>
<keyword evidence="20" id="KW-0812">Transmembrane</keyword>
<dbReference type="InterPro" id="IPR001286">
    <property type="entry name" value="Glyco_hydro_59"/>
</dbReference>
<evidence type="ECO:0000256" key="18">
    <source>
        <dbReference type="PIRSR" id="PIRSR601286-50"/>
    </source>
</evidence>
<evidence type="ECO:0000256" key="19">
    <source>
        <dbReference type="SAM" id="Coils"/>
    </source>
</evidence>
<dbReference type="InterPro" id="IPR013785">
    <property type="entry name" value="Aldolase_TIM"/>
</dbReference>
<evidence type="ECO:0000256" key="1">
    <source>
        <dbReference type="ARBA" id="ARBA00005637"/>
    </source>
</evidence>
<gene>
    <name evidence="22" type="ORF">CRENBAI_018175</name>
</gene>
<reference evidence="22 23" key="1">
    <citation type="submission" date="2021-06" db="EMBL/GenBank/DDBJ databases">
        <authorList>
            <person name="Palmer J.M."/>
        </authorList>
    </citation>
    <scope>NUCLEOTIDE SEQUENCE [LARGE SCALE GENOMIC DNA]</scope>
    <source>
        <strain evidence="22 23">MEX-2019</strain>
        <tissue evidence="22">Muscle</tissue>
    </source>
</reference>
<evidence type="ECO:0000256" key="15">
    <source>
        <dbReference type="ARBA" id="ARBA00033098"/>
    </source>
</evidence>
<dbReference type="GO" id="GO:0004336">
    <property type="term" value="F:galactosylceramidase activity"/>
    <property type="evidence" value="ECO:0007669"/>
    <property type="project" value="UniProtKB-EC"/>
</dbReference>
<comment type="similarity">
    <text evidence="2">Belongs to the TRAFAC class TrmE-Era-EngA-EngB-Septin-like GTPase superfamily. AIG1/Toc34/Toc159-like paraseptin GTPase family. IAN subfamily.</text>
</comment>
<feature type="active site" description="Proton donor/acceptor" evidence="18">
    <location>
        <position position="843"/>
    </location>
</feature>
<feature type="transmembrane region" description="Helical" evidence="20">
    <location>
        <begin position="346"/>
        <end position="369"/>
    </location>
</feature>
<sequence length="1250" mass="139405">MSTVNYAGISVINVLFVGQWENVSPLGILSPELLLQLRGHRVETSCDVRLGTSPSYQPQCPQGFVVADNTGYKMADDVGRPGFKNGIDPNERRIILVGKTGVGKSATGNTILGREAFESDLSPSSVTEECHKARGAVGSWNVAVIDSPGLFDTNFTQADVLNKIKMCISLCAPGPHAFLVILELGRFTQEEKDTVQMIQATFGEDAERYTMVLFTHGDQLKNRTIESFFSESPDLKALIQKCNYRYHVFNNEVKDPRQTYLLLDKIDRMVVVNGGGYYTNAMFERAEAAIVKEKERILKEMEEQKEKELEQLRLKYTESVYRKEESKLIMQYHQDARTRAERSNEFLAAPAIAVATTCGAAIGGVLGVFGGPIGVAIGIAAGAVVGAAVGTMAIKTVELHILGILGSKKKKKSSDDTLRIVMLGKTGGGKSASGNTFLGKEEFQSQASPTSWTTDCKSVDGEVLGKKVRVVDTPGLFDTNLQEEKVLKKIETCLSMSAPGPHIFLVVLKLGRFTKEEEETMKIIQNMFGSEAARFSLLLFTHGDKLKKQTIEQFISKSSALAEFVMAFSNRYHVFNNEVKNEEQICQLLEKIDDMVQENQGRYYTKKMFRRAKQASKKRKRKALKALKKEEVQRRNTLKMEVDHQMRALGRTKKPKKCHVQDHRVFWVCVSAACLLSLPVYPLAGQTYPLTDEGGLGRVFDGIGGLSGGGATSRLLVNYAEPYRSQILDYLFKPNFGASLHILKVEIGGDAQTTDGTEPSHMHYENDENYFRGYEWWLMKEAKKRNPNITLIALPWAFPGWVGRGKNWPYDFPDVTAAYVVNWIMGAKKYHDLDIQYIGIWNERTFDSKYIKVLRNMLDRVGLTDVGIIAADGDWGIANSLITDPHLNDSVQVIGVNDTKVPKRPGPQHQTTSALLRYTLDKTGLESVRIVASDNLWEPITVSLMLDPELSSAVDVIGAHYPGTTTVPQALKTQKKLWSSEDYSTFNDEVGGGCWARILNQNYVNGQMTATISWNLVASYYEELPFGRDGLMTAQEPWSGNYVVESPIWITAHSTQFTQPGWTYLKTVGHLSQGGSYVALTDGYGNLTVVIETMTHDHSICIRPPLPPFNVTSQNATFQLKGSFASIKELEVWRSHFDFKSKKHLLFEKLTPVKLLDGSFTLNLAEDEVYTLTTIRTGQKGSFPEPPPSARFPKAYKDNFDIQRLATGKRKTDIARRKGDVIHSEGCEGTVSVKELMMIRRNGEDGEYTP</sequence>
<evidence type="ECO:0000256" key="11">
    <source>
        <dbReference type="ARBA" id="ARBA00023157"/>
    </source>
</evidence>
<dbReference type="Pfam" id="PF02057">
    <property type="entry name" value="Glyco_hydro_59"/>
    <property type="match status" value="2"/>
</dbReference>
<comment type="caution">
    <text evidence="22">The sequence shown here is derived from an EMBL/GenBank/DDBJ whole genome shotgun (WGS) entry which is preliminary data.</text>
</comment>
<name>A0AAV9QWV9_9TELE</name>
<evidence type="ECO:0000313" key="22">
    <source>
        <dbReference type="EMBL" id="KAK5601988.1"/>
    </source>
</evidence>
<evidence type="ECO:0000256" key="12">
    <source>
        <dbReference type="ARBA" id="ARBA00023180"/>
    </source>
</evidence>
<evidence type="ECO:0000259" key="21">
    <source>
        <dbReference type="PROSITE" id="PS51720"/>
    </source>
</evidence>
<comment type="catalytic activity">
    <reaction evidence="14">
        <text>a D-galactosylceramide + H2O = an N-acyl-sphingoid base + D-galactose</text>
        <dbReference type="Rhea" id="RHEA:43412"/>
        <dbReference type="ChEBI" id="CHEBI:4139"/>
        <dbReference type="ChEBI" id="CHEBI:15377"/>
        <dbReference type="ChEBI" id="CHEBI:36498"/>
        <dbReference type="ChEBI" id="CHEBI:83273"/>
    </reaction>
    <physiologicalReaction direction="left-to-right" evidence="14">
        <dbReference type="Rhea" id="RHEA:43413"/>
    </physiologicalReaction>
</comment>
<dbReference type="Pfam" id="PF17387">
    <property type="entry name" value="Glyco_hydro_59M"/>
    <property type="match status" value="1"/>
</dbReference>
<dbReference type="SUPFAM" id="SSF52540">
    <property type="entry name" value="P-loop containing nucleoside triphosphate hydrolases"/>
    <property type="match status" value="2"/>
</dbReference>
<dbReference type="InterPro" id="IPR006703">
    <property type="entry name" value="G_AIG1"/>
</dbReference>
<evidence type="ECO:0000256" key="4">
    <source>
        <dbReference type="ARBA" id="ARBA00019657"/>
    </source>
</evidence>
<dbReference type="InterPro" id="IPR017853">
    <property type="entry name" value="GH"/>
</dbReference>
<evidence type="ECO:0000256" key="8">
    <source>
        <dbReference type="ARBA" id="ARBA00022919"/>
    </source>
</evidence>
<dbReference type="AlphaFoldDB" id="A0AAV9QWV9"/>
<keyword evidence="20" id="KW-1133">Transmembrane helix</keyword>
<dbReference type="PROSITE" id="PS51720">
    <property type="entry name" value="G_AIG1"/>
    <property type="match status" value="2"/>
</dbReference>
<dbReference type="GO" id="GO:0005525">
    <property type="term" value="F:GTP binding"/>
    <property type="evidence" value="ECO:0007669"/>
    <property type="project" value="InterPro"/>
</dbReference>
<proteinExistence type="inferred from homology"/>
<dbReference type="Pfam" id="PF04548">
    <property type="entry name" value="AIG1"/>
    <property type="match status" value="2"/>
</dbReference>
<keyword evidence="10" id="KW-0443">Lipid metabolism</keyword>
<feature type="transmembrane region" description="Helical" evidence="20">
    <location>
        <begin position="375"/>
        <end position="402"/>
    </location>
</feature>
<organism evidence="22 23">
    <name type="scientific">Crenichthys baileyi</name>
    <name type="common">White River springfish</name>
    <dbReference type="NCBI Taxonomy" id="28760"/>
    <lineage>
        <taxon>Eukaryota</taxon>
        <taxon>Metazoa</taxon>
        <taxon>Chordata</taxon>
        <taxon>Craniata</taxon>
        <taxon>Vertebrata</taxon>
        <taxon>Euteleostomi</taxon>
        <taxon>Actinopterygii</taxon>
        <taxon>Neopterygii</taxon>
        <taxon>Teleostei</taxon>
        <taxon>Neoteleostei</taxon>
        <taxon>Acanthomorphata</taxon>
        <taxon>Ovalentaria</taxon>
        <taxon>Atherinomorphae</taxon>
        <taxon>Cyprinodontiformes</taxon>
        <taxon>Goodeidae</taxon>
        <taxon>Crenichthys</taxon>
    </lineage>
</organism>
<keyword evidence="20" id="KW-0472">Membrane</keyword>
<keyword evidence="11" id="KW-1015">Disulfide bond</keyword>
<comment type="similarity">
    <text evidence="1">Belongs to the glycosyl hydrolase 59 family.</text>
</comment>
<feature type="active site" description="Nucleophile" evidence="18">
    <location>
        <position position="981"/>
    </location>
</feature>
<keyword evidence="5" id="KW-0732">Signal</keyword>
<dbReference type="CDD" id="cd01852">
    <property type="entry name" value="AIG1"/>
    <property type="match status" value="2"/>
</dbReference>
<evidence type="ECO:0000256" key="3">
    <source>
        <dbReference type="ARBA" id="ARBA00012657"/>
    </source>
</evidence>
<accession>A0AAV9QWV9</accession>
<dbReference type="FunFam" id="3.20.20.70:FF:000091">
    <property type="entry name" value="galactocerebrosidase precursor"/>
    <property type="match status" value="1"/>
</dbReference>
<evidence type="ECO:0000313" key="23">
    <source>
        <dbReference type="Proteomes" id="UP001311232"/>
    </source>
</evidence>
<dbReference type="FunFam" id="3.20.20.80:FF:000026">
    <property type="entry name" value="galactocerebrosidase precursor"/>
    <property type="match status" value="1"/>
</dbReference>
<evidence type="ECO:0000256" key="6">
    <source>
        <dbReference type="ARBA" id="ARBA00022741"/>
    </source>
</evidence>
<feature type="domain" description="AIG1-type G" evidence="21">
    <location>
        <begin position="415"/>
        <end position="613"/>
    </location>
</feature>
<evidence type="ECO:0000256" key="2">
    <source>
        <dbReference type="ARBA" id="ARBA00008535"/>
    </source>
</evidence>
<dbReference type="Gene3D" id="3.40.50.300">
    <property type="entry name" value="P-loop containing nucleotide triphosphate hydrolases"/>
    <property type="match status" value="2"/>
</dbReference>
<dbReference type="FunFam" id="3.40.50.300:FF:000366">
    <property type="entry name" value="GTPase, IMAP family member 2"/>
    <property type="match status" value="2"/>
</dbReference>
<keyword evidence="9" id="KW-0442">Lipid degradation</keyword>
<evidence type="ECO:0000256" key="20">
    <source>
        <dbReference type="SAM" id="Phobius"/>
    </source>
</evidence>
<evidence type="ECO:0000256" key="13">
    <source>
        <dbReference type="ARBA" id="ARBA00023295"/>
    </source>
</evidence>
<keyword evidence="13" id="KW-0326">Glycosidase</keyword>
<dbReference type="EC" id="3.2.1.46" evidence="3"/>
<dbReference type="PRINTS" id="PR00850">
    <property type="entry name" value="GLHYDRLASE59"/>
</dbReference>
<feature type="domain" description="AIG1-type G" evidence="21">
    <location>
        <begin position="89"/>
        <end position="287"/>
    </location>
</feature>
<dbReference type="InterPro" id="IPR027417">
    <property type="entry name" value="P-loop_NTPase"/>
</dbReference>
<keyword evidence="6" id="KW-0547">Nucleotide-binding</keyword>
<dbReference type="Gene3D" id="3.20.20.80">
    <property type="entry name" value="Glycosidases"/>
    <property type="match status" value="1"/>
</dbReference>
<evidence type="ECO:0000256" key="17">
    <source>
        <dbReference type="ARBA" id="ARBA00048813"/>
    </source>
</evidence>
<feature type="coiled-coil region" evidence="19">
    <location>
        <begin position="283"/>
        <end position="318"/>
    </location>
</feature>
<evidence type="ECO:0000256" key="10">
    <source>
        <dbReference type="ARBA" id="ARBA00023098"/>
    </source>
</evidence>
<dbReference type="PANTHER" id="PTHR15172">
    <property type="entry name" value="GALACTOCEREBROSIDASE"/>
    <property type="match status" value="1"/>
</dbReference>
<dbReference type="GO" id="GO:0006683">
    <property type="term" value="P:galactosylceramide catabolic process"/>
    <property type="evidence" value="ECO:0007669"/>
    <property type="project" value="InterPro"/>
</dbReference>
<keyword evidence="19" id="KW-0175">Coiled coil</keyword>
<dbReference type="Gene3D" id="3.20.20.70">
    <property type="entry name" value="Aldolase class I"/>
    <property type="match status" value="1"/>
</dbReference>
<dbReference type="PANTHER" id="PTHR15172:SF1">
    <property type="entry name" value="GALACTOCEREBROSIDASE"/>
    <property type="match status" value="1"/>
</dbReference>